<feature type="region of interest" description="Disordered" evidence="1">
    <location>
        <begin position="20"/>
        <end position="58"/>
    </location>
</feature>
<keyword evidence="3" id="KW-1185">Reference proteome</keyword>
<evidence type="ECO:0000313" key="2">
    <source>
        <dbReference type="EMBL" id="KAK7602446.1"/>
    </source>
</evidence>
<dbReference type="Proteomes" id="UP001367676">
    <property type="component" value="Unassembled WGS sequence"/>
</dbReference>
<evidence type="ECO:0000313" key="3">
    <source>
        <dbReference type="Proteomes" id="UP001367676"/>
    </source>
</evidence>
<feature type="compositionally biased region" description="Pro residues" evidence="1">
    <location>
        <begin position="32"/>
        <end position="43"/>
    </location>
</feature>
<evidence type="ECO:0000256" key="1">
    <source>
        <dbReference type="SAM" id="MobiDB-lite"/>
    </source>
</evidence>
<name>A0AAN9TT77_9HEMI</name>
<reference evidence="2 3" key="1">
    <citation type="submission" date="2024-03" db="EMBL/GenBank/DDBJ databases">
        <title>Adaptation during the transition from Ophiocordyceps entomopathogen to insect associate is accompanied by gene loss and intensified selection.</title>
        <authorList>
            <person name="Ward C.M."/>
            <person name="Onetto C.A."/>
            <person name="Borneman A.R."/>
        </authorList>
    </citation>
    <scope>NUCLEOTIDE SEQUENCE [LARGE SCALE GENOMIC DNA]</scope>
    <source>
        <strain evidence="2">AWRI1</strain>
        <tissue evidence="2">Single Adult Female</tissue>
    </source>
</reference>
<dbReference type="EMBL" id="JBBCAQ010000008">
    <property type="protein sequence ID" value="KAK7602446.1"/>
    <property type="molecule type" value="Genomic_DNA"/>
</dbReference>
<organism evidence="2 3">
    <name type="scientific">Parthenolecanium corni</name>
    <dbReference type="NCBI Taxonomy" id="536013"/>
    <lineage>
        <taxon>Eukaryota</taxon>
        <taxon>Metazoa</taxon>
        <taxon>Ecdysozoa</taxon>
        <taxon>Arthropoda</taxon>
        <taxon>Hexapoda</taxon>
        <taxon>Insecta</taxon>
        <taxon>Pterygota</taxon>
        <taxon>Neoptera</taxon>
        <taxon>Paraneoptera</taxon>
        <taxon>Hemiptera</taxon>
        <taxon>Sternorrhyncha</taxon>
        <taxon>Coccoidea</taxon>
        <taxon>Coccidae</taxon>
        <taxon>Parthenolecanium</taxon>
    </lineage>
</organism>
<comment type="caution">
    <text evidence="2">The sequence shown here is derived from an EMBL/GenBank/DDBJ whole genome shotgun (WGS) entry which is preliminary data.</text>
</comment>
<proteinExistence type="predicted"/>
<protein>
    <submittedName>
        <fullName evidence="2">Uncharacterized protein</fullName>
    </submittedName>
</protein>
<dbReference type="AlphaFoldDB" id="A0AAN9TT77"/>
<sequence length="221" mass="24245">MPGNCSDAFSGKQFVCSGASRKVTGNSSCDRVPPPTRDSPRAPPSAASPRLSQPLGSSAPRTHLAACFASRRVVLRRPPVAHRSPRVPHVGDVLVNSVFSSRVLPICARILVLSANTRIDVFILLARLPRPVGQLAASCSNIKNTRSDEDVSQSPYILSDCFHTCSVIEVTKGRAFRFFYAANYCAVVFLAVLRPFDAQGLENKLGENWFRFFFRTADRTF</sequence>
<accession>A0AAN9TT77</accession>
<gene>
    <name evidence="2" type="ORF">V9T40_008035</name>
</gene>